<dbReference type="EMBL" id="JBBDGL010000001">
    <property type="protein sequence ID" value="MEJ1154157.1"/>
    <property type="molecule type" value="Genomic_DNA"/>
</dbReference>
<dbReference type="Pfam" id="PF04909">
    <property type="entry name" value="Amidohydro_2"/>
    <property type="match status" value="1"/>
</dbReference>
<evidence type="ECO:0000313" key="3">
    <source>
        <dbReference type="EMBL" id="MEJ1154157.1"/>
    </source>
</evidence>
<evidence type="ECO:0000313" key="4">
    <source>
        <dbReference type="Proteomes" id="UP001368654"/>
    </source>
</evidence>
<keyword evidence="4" id="KW-1185">Reference proteome</keyword>
<accession>A0ABU8LPH0</accession>
<feature type="domain" description="Amidohydrolase-related" evidence="2">
    <location>
        <begin position="6"/>
        <end position="281"/>
    </location>
</feature>
<comment type="caution">
    <text evidence="3">The sequence shown here is derived from an EMBL/GenBank/DDBJ whole genome shotgun (WGS) entry which is preliminary data.</text>
</comment>
<dbReference type="InterPro" id="IPR006680">
    <property type="entry name" value="Amidohydro-rel"/>
</dbReference>
<dbReference type="PANTHER" id="PTHR43569">
    <property type="entry name" value="AMIDOHYDROLASE"/>
    <property type="match status" value="1"/>
</dbReference>
<proteinExistence type="inferred from homology"/>
<protein>
    <submittedName>
        <fullName evidence="3">Amidohydrolase family protein</fullName>
    </submittedName>
</protein>
<reference evidence="3 4" key="1">
    <citation type="submission" date="2024-02" db="EMBL/GenBank/DDBJ databases">
        <authorList>
            <person name="Saticioglu I.B."/>
        </authorList>
    </citation>
    <scope>NUCLEOTIDE SEQUENCE [LARGE SCALE GENOMIC DNA]</scope>
    <source>
        <strain evidence="3 4">Mu-86</strain>
    </source>
</reference>
<organism evidence="3 4">
    <name type="scientific">Microbacterium marmarense</name>
    <dbReference type="NCBI Taxonomy" id="3122051"/>
    <lineage>
        <taxon>Bacteria</taxon>
        <taxon>Bacillati</taxon>
        <taxon>Actinomycetota</taxon>
        <taxon>Actinomycetes</taxon>
        <taxon>Micrococcales</taxon>
        <taxon>Microbacteriaceae</taxon>
        <taxon>Microbacterium</taxon>
    </lineage>
</organism>
<comment type="similarity">
    <text evidence="1">Belongs to the metallo-dependent hydrolases superfamily.</text>
</comment>
<evidence type="ECO:0000259" key="2">
    <source>
        <dbReference type="Pfam" id="PF04909"/>
    </source>
</evidence>
<dbReference type="InterPro" id="IPR032466">
    <property type="entry name" value="Metal_Hydrolase"/>
</dbReference>
<dbReference type="RefSeq" id="WP_337336604.1">
    <property type="nucleotide sequence ID" value="NZ_JBBDGL010000001.1"/>
</dbReference>
<dbReference type="SUPFAM" id="SSF51556">
    <property type="entry name" value="Metallo-dependent hydrolases"/>
    <property type="match status" value="1"/>
</dbReference>
<name>A0ABU8LPH0_9MICO</name>
<gene>
    <name evidence="3" type="ORF">WDU96_00900</name>
</gene>
<dbReference type="InterPro" id="IPR052350">
    <property type="entry name" value="Metallo-dep_Lactonases"/>
</dbReference>
<evidence type="ECO:0000256" key="1">
    <source>
        <dbReference type="ARBA" id="ARBA00038310"/>
    </source>
</evidence>
<dbReference type="Gene3D" id="3.20.20.140">
    <property type="entry name" value="Metal-dependent hydrolases"/>
    <property type="match status" value="1"/>
</dbReference>
<sequence>MTFPVIDAHQHVWDPARAEYAWLGPELAPINTAMSFEDVAPELQACGVGYTVQVQSADNAEDTVVMRASAAAHPEVVGIVGYAPLDDAAAAEATLNSWADDSLMVGVRILIHNKPDPDWLLRSDVADGLAMLQERNLAFDVVAELPRHLGIVPILAERFPDLRMVIDHLGKPPVGLDDSEPWHTLIAEAAACPNVYGKVSGLYSATGELGSWTTDTIRPSFERAVEVFGARRLMYGGDWPVSILAGGYTRVWNGLKPLFDSVCEQEREWMLGRTAAHFYRLDPQRFAADQDATKENR</sequence>
<dbReference type="PANTHER" id="PTHR43569:SF2">
    <property type="entry name" value="AMIDOHYDROLASE-RELATED DOMAIN-CONTAINING PROTEIN"/>
    <property type="match status" value="1"/>
</dbReference>
<dbReference type="Proteomes" id="UP001368654">
    <property type="component" value="Unassembled WGS sequence"/>
</dbReference>